<evidence type="ECO:0000313" key="4">
    <source>
        <dbReference type="Proteomes" id="UP001165381"/>
    </source>
</evidence>
<comment type="caution">
    <text evidence="3">The sequence shown here is derived from an EMBL/GenBank/DDBJ whole genome shotgun (WGS) entry which is preliminary data.</text>
</comment>
<accession>A0ABT0QCV9</accession>
<dbReference type="Proteomes" id="UP001165381">
    <property type="component" value="Unassembled WGS sequence"/>
</dbReference>
<feature type="chain" id="PRO_5045995476" evidence="2">
    <location>
        <begin position="22"/>
        <end position="344"/>
    </location>
</feature>
<evidence type="ECO:0000256" key="1">
    <source>
        <dbReference type="SAM" id="Coils"/>
    </source>
</evidence>
<evidence type="ECO:0000313" key="3">
    <source>
        <dbReference type="EMBL" id="MCL6294822.1"/>
    </source>
</evidence>
<dbReference type="EMBL" id="JAMFLZ010000003">
    <property type="protein sequence ID" value="MCL6294822.1"/>
    <property type="molecule type" value="Genomic_DNA"/>
</dbReference>
<protein>
    <submittedName>
        <fullName evidence="3">Uncharacterized protein</fullName>
    </submittedName>
</protein>
<reference evidence="3" key="1">
    <citation type="submission" date="2022-05" db="EMBL/GenBank/DDBJ databases">
        <authorList>
            <person name="Park J.-S."/>
        </authorList>
    </citation>
    <scope>NUCLEOTIDE SEQUENCE</scope>
    <source>
        <strain evidence="3">2012CJ34-3</strain>
    </source>
</reference>
<keyword evidence="4" id="KW-1185">Reference proteome</keyword>
<feature type="coiled-coil region" evidence="1">
    <location>
        <begin position="287"/>
        <end position="335"/>
    </location>
</feature>
<sequence>MKIIKIYFTILFLSIATYASSQNFKNANEYLDFVGKEHKSITKSMWNYTKAIAHSKKDRTIRGKRNILIKTIERAIVKIKRANGYDGDDYKNKVLSHMTFNKDLLNHDYAKIIDMKEVAEQSYDLMEAYMLAQELADKKMEEAQQQYETDFYAYANKHNIQIIEGDTDLGKKMEISNEVFKHYNEMYLIYFKVYINEVYLMDALEKSDIGAIEQSANALNQSAKEGLLKLSELETYKGDKSIVSITKELFDFFKDEAENKVPILIDFLLINENFETIKKALDKTPQKKRTKKQVDNYNEQVKLLNKGVKGYNKTNADLNNKRNALINKLNAINERFLAKHIPTD</sequence>
<name>A0ABT0QCV9_9FLAO</name>
<keyword evidence="2" id="KW-0732">Signal</keyword>
<evidence type="ECO:0000256" key="2">
    <source>
        <dbReference type="SAM" id="SignalP"/>
    </source>
</evidence>
<keyword evidence="1" id="KW-0175">Coiled coil</keyword>
<organism evidence="3 4">
    <name type="scientific">Jejuia spongiicola</name>
    <dbReference type="NCBI Taxonomy" id="2942207"/>
    <lineage>
        <taxon>Bacteria</taxon>
        <taxon>Pseudomonadati</taxon>
        <taxon>Bacteroidota</taxon>
        <taxon>Flavobacteriia</taxon>
        <taxon>Flavobacteriales</taxon>
        <taxon>Flavobacteriaceae</taxon>
        <taxon>Jejuia</taxon>
    </lineage>
</organism>
<proteinExistence type="predicted"/>
<dbReference type="RefSeq" id="WP_249972621.1">
    <property type="nucleotide sequence ID" value="NZ_JAMFLZ010000003.1"/>
</dbReference>
<gene>
    <name evidence="3" type="ORF">M3P09_07445</name>
</gene>
<feature type="signal peptide" evidence="2">
    <location>
        <begin position="1"/>
        <end position="21"/>
    </location>
</feature>